<comment type="caution">
    <text evidence="3">The sequence shown here is derived from an EMBL/GenBank/DDBJ whole genome shotgun (WGS) entry which is preliminary data.</text>
</comment>
<dbReference type="InterPro" id="IPR012338">
    <property type="entry name" value="Beta-lactam/transpept-like"/>
</dbReference>
<dbReference type="InterPro" id="IPR050491">
    <property type="entry name" value="AmpC-like"/>
</dbReference>
<dbReference type="Proteomes" id="UP001183629">
    <property type="component" value="Unassembled WGS sequence"/>
</dbReference>
<proteinExistence type="predicted"/>
<evidence type="ECO:0000313" key="3">
    <source>
        <dbReference type="EMBL" id="MDR7322071.1"/>
    </source>
</evidence>
<dbReference type="Pfam" id="PF00144">
    <property type="entry name" value="Beta-lactamase"/>
    <property type="match status" value="1"/>
</dbReference>
<dbReference type="InterPro" id="IPR001466">
    <property type="entry name" value="Beta-lactam-related"/>
</dbReference>
<dbReference type="AlphaFoldDB" id="A0AAE3ZNN0"/>
<sequence>MGQSRGRTPSVVAAVVRDGRVVWVEGRGDVGGGVPDGDTQYRIGSITKTLTAMLVLRLRDEGRLDLDDPLEAHLPGTPAGRATVGALLGHTAGLAAEPPGPWWERTPGVLRPDLADVLPETPYVFPPGRRFHYSNPGYALLGALVEKLRGGSWAEVLRAEILAPLGMDRTGPDPVAPHASGWAVHPWADVLLPEPAEDLGRMAAAGQLWSTAADLARLAVVLLGGGDERVLRRESVEEMCEPRTPEYGLGVQILRAPDGRVLTGHTGSLPGFLSTVAVDPAEGLGAVVLGNVTTGLDVGVLTADLIRIVAEREPRIPEPWRPLPSVDPELLALAGPWYWGPNPYLLRPAADGHLELSALRGGGTRATRLRPGPDGVWTGRGGYFDGERMRIERDASGAVTHLDVGTFVFTREPYGPAASVPGGVDPAGWRGTD</sequence>
<evidence type="ECO:0000313" key="4">
    <source>
        <dbReference type="Proteomes" id="UP001183629"/>
    </source>
</evidence>
<gene>
    <name evidence="3" type="ORF">J2S44_002321</name>
</gene>
<dbReference type="EMBL" id="JAVDYC010000001">
    <property type="protein sequence ID" value="MDR7322071.1"/>
    <property type="molecule type" value="Genomic_DNA"/>
</dbReference>
<dbReference type="SUPFAM" id="SSF56601">
    <property type="entry name" value="beta-lactamase/transpeptidase-like"/>
    <property type="match status" value="1"/>
</dbReference>
<reference evidence="3 4" key="1">
    <citation type="submission" date="2023-07" db="EMBL/GenBank/DDBJ databases">
        <title>Sequencing the genomes of 1000 actinobacteria strains.</title>
        <authorList>
            <person name="Klenk H.-P."/>
        </authorList>
    </citation>
    <scope>NUCLEOTIDE SEQUENCE [LARGE SCALE GENOMIC DNA]</scope>
    <source>
        <strain evidence="3 4">DSM 44711</strain>
    </source>
</reference>
<protein>
    <submittedName>
        <fullName evidence="3">CubicO group peptidase (Beta-lactamase class C family)</fullName>
    </submittedName>
</protein>
<dbReference type="Pfam" id="PF24491">
    <property type="entry name" value="DUF7586"/>
    <property type="match status" value="1"/>
</dbReference>
<dbReference type="RefSeq" id="WP_310411880.1">
    <property type="nucleotide sequence ID" value="NZ_JAVDYC010000001.1"/>
</dbReference>
<feature type="domain" description="DUF7586" evidence="2">
    <location>
        <begin position="326"/>
        <end position="411"/>
    </location>
</feature>
<evidence type="ECO:0000259" key="1">
    <source>
        <dbReference type="Pfam" id="PF00144"/>
    </source>
</evidence>
<name>A0AAE3ZNN0_9ACTN</name>
<dbReference type="Gene3D" id="3.40.710.10">
    <property type="entry name" value="DD-peptidase/beta-lactamase superfamily"/>
    <property type="match status" value="1"/>
</dbReference>
<dbReference type="InterPro" id="IPR056008">
    <property type="entry name" value="DUF7586"/>
</dbReference>
<dbReference type="PANTHER" id="PTHR46825">
    <property type="entry name" value="D-ALANYL-D-ALANINE-CARBOXYPEPTIDASE/ENDOPEPTIDASE AMPH"/>
    <property type="match status" value="1"/>
</dbReference>
<keyword evidence="4" id="KW-1185">Reference proteome</keyword>
<feature type="domain" description="Beta-lactamase-related" evidence="1">
    <location>
        <begin position="5"/>
        <end position="310"/>
    </location>
</feature>
<organism evidence="3 4">
    <name type="scientific">Catenuloplanes niger</name>
    <dbReference type="NCBI Taxonomy" id="587534"/>
    <lineage>
        <taxon>Bacteria</taxon>
        <taxon>Bacillati</taxon>
        <taxon>Actinomycetota</taxon>
        <taxon>Actinomycetes</taxon>
        <taxon>Micromonosporales</taxon>
        <taxon>Micromonosporaceae</taxon>
        <taxon>Catenuloplanes</taxon>
    </lineage>
</organism>
<dbReference type="PANTHER" id="PTHR46825:SF7">
    <property type="entry name" value="D-ALANYL-D-ALANINE CARBOXYPEPTIDASE"/>
    <property type="match status" value="1"/>
</dbReference>
<evidence type="ECO:0000259" key="2">
    <source>
        <dbReference type="Pfam" id="PF24491"/>
    </source>
</evidence>
<accession>A0AAE3ZNN0</accession>